<reference evidence="1" key="1">
    <citation type="submission" date="2023-07" db="EMBL/GenBank/DDBJ databases">
        <authorList>
            <person name="Xia Y."/>
        </authorList>
    </citation>
    <scope>NUCLEOTIDE SEQUENCE</scope>
    <source>
        <strain evidence="1">F</strain>
    </source>
</reference>
<name>A0AA96ELV2_9VIRU</name>
<accession>A0AA96ELV2</accession>
<proteinExistence type="predicted"/>
<organism evidence="1">
    <name type="scientific">Marseillevirus sp</name>
    <dbReference type="NCBI Taxonomy" id="2809551"/>
    <lineage>
        <taxon>Viruses</taxon>
        <taxon>Varidnaviria</taxon>
        <taxon>Bamfordvirae</taxon>
        <taxon>Nucleocytoviricota</taxon>
        <taxon>Megaviricetes</taxon>
        <taxon>Pimascovirales</taxon>
        <taxon>Pimascovirales incertae sedis</taxon>
        <taxon>Marseilleviridae</taxon>
        <taxon>Marseillevirus</taxon>
    </lineage>
</organism>
<evidence type="ECO:0000313" key="1">
    <source>
        <dbReference type="EMBL" id="WNL49825.1"/>
    </source>
</evidence>
<sequence>MERLLFNKKSCEILGLEYEELSPKKFLNLDLYVESSTETMVYLQIVGMDDQNCIFSLYPQLCKKLEIECRTLPRHGTPIKAKFCL</sequence>
<gene>
    <name evidence="1" type="ORF">MarFTMF_309</name>
</gene>
<dbReference type="EMBL" id="OR343188">
    <property type="protein sequence ID" value="WNL49825.1"/>
    <property type="molecule type" value="Genomic_DNA"/>
</dbReference>
<protein>
    <submittedName>
        <fullName evidence="1">Uncharacterized protein</fullName>
    </submittedName>
</protein>